<organism evidence="1 2">
    <name type="scientific">Haloglomus irregulare</name>
    <dbReference type="NCBI Taxonomy" id="2234134"/>
    <lineage>
        <taxon>Archaea</taxon>
        <taxon>Methanobacteriati</taxon>
        <taxon>Methanobacteriota</taxon>
        <taxon>Stenosarchaea group</taxon>
        <taxon>Halobacteria</taxon>
        <taxon>Halobacteriales</taxon>
        <taxon>Natronomonadaceae</taxon>
        <taxon>Haloglomus</taxon>
    </lineage>
</organism>
<reference evidence="1 2" key="1">
    <citation type="submission" date="2018-06" db="EMBL/GenBank/DDBJ databases">
        <title>Natronomonas sp. F16-60 a new haloarchaeon isolated from a solar saltern of Isla Cristina, Huelva, Spain.</title>
        <authorList>
            <person name="Duran-Viseras A."/>
            <person name="Sanchez-Porro C."/>
            <person name="Ventosa A."/>
        </authorList>
    </citation>
    <scope>NUCLEOTIDE SEQUENCE [LARGE SCALE GENOMIC DNA]</scope>
    <source>
        <strain evidence="1 2">F16-60</strain>
    </source>
</reference>
<evidence type="ECO:0000313" key="1">
    <source>
        <dbReference type="EMBL" id="TSD14878.1"/>
    </source>
</evidence>
<dbReference type="AlphaFoldDB" id="A0A554NBX2"/>
<evidence type="ECO:0000313" key="2">
    <source>
        <dbReference type="Proteomes" id="UP000319894"/>
    </source>
</evidence>
<accession>A0A554NBX2</accession>
<dbReference type="Proteomes" id="UP000319894">
    <property type="component" value="Unassembled WGS sequence"/>
</dbReference>
<sequence>MVATAALATAVVLLVVPTPAADRSPLRDLDRSAFVGGPSPVLVGVAVGNRLRPRVPDRYQVAGTLPWPSVADVRGPG</sequence>
<comment type="caution">
    <text evidence="1">The sequence shown here is derived from an EMBL/GenBank/DDBJ whole genome shotgun (WGS) entry which is preliminary data.</text>
</comment>
<protein>
    <submittedName>
        <fullName evidence="1">Uncharacterized protein</fullName>
    </submittedName>
</protein>
<proteinExistence type="predicted"/>
<dbReference type="InParanoid" id="A0A554NBX2"/>
<keyword evidence="2" id="KW-1185">Reference proteome</keyword>
<name>A0A554NBX2_9EURY</name>
<gene>
    <name evidence="1" type="ORF">DP107_07945</name>
</gene>
<dbReference type="EMBL" id="QMDX01000003">
    <property type="protein sequence ID" value="TSD14878.1"/>
    <property type="molecule type" value="Genomic_DNA"/>
</dbReference>